<comment type="pathway">
    <text evidence="8">Amino-acid biosynthesis; L-histidine biosynthesis; L-histidine from 5-phospho-alpha-D-ribose 1-diphosphate: step 9/9.</text>
</comment>
<comment type="cofactor">
    <cofactor evidence="8">
        <name>Zn(2+)</name>
        <dbReference type="ChEBI" id="CHEBI:29105"/>
    </cofactor>
    <text evidence="8">Binds 1 zinc ion per subunit.</text>
</comment>
<feature type="active site" description="Proton acceptor" evidence="8">
    <location>
        <position position="322"/>
    </location>
</feature>
<feature type="binding site" evidence="8">
    <location>
        <position position="185"/>
    </location>
    <ligand>
        <name>NAD(+)</name>
        <dbReference type="ChEBI" id="CHEBI:57540"/>
    </ligand>
</feature>
<evidence type="ECO:0000256" key="4">
    <source>
        <dbReference type="ARBA" id="ARBA00022723"/>
    </source>
</evidence>
<feature type="binding site" evidence="8">
    <location>
        <position position="208"/>
    </location>
    <ligand>
        <name>NAD(+)</name>
        <dbReference type="ChEBI" id="CHEBI:57540"/>
    </ligand>
</feature>
<dbReference type="CDD" id="cd06572">
    <property type="entry name" value="Histidinol_dh"/>
    <property type="match status" value="1"/>
</dbReference>
<name>A0ABQ5TFP6_9BACI</name>
<feature type="binding site" evidence="8">
    <location>
        <position position="409"/>
    </location>
    <ligand>
        <name>substrate</name>
    </ligand>
</feature>
<comment type="function">
    <text evidence="1 8">Catalyzes the sequential NAD-dependent oxidations of L-histidinol to L-histidinaldehyde and then to L-histidine.</text>
</comment>
<evidence type="ECO:0000256" key="8">
    <source>
        <dbReference type="HAMAP-Rule" id="MF_01024"/>
    </source>
</evidence>
<sequence length="436" mass="47833">MKILSLHQWKQQQAKKTSSSRNKQVDQDVLRIIEQVQIQGDEALKQYTLQFDQVNLNSFEVTSDEWEKAIKKVNSTLLDALEIAAQNIQRYQSEMIEFDWSITPETGVKLGQQVTPLDRVGIYIPGGKASYPSTVLMDAIPAKVAGVKEIIITSPPNKNGEIDPVVLAAAKIAGVTKVYKVGGAQAIAALTYGTETIPSVDKIVGPGNIYVTRAKKWVYGDVAIDMIAGPSEICIFADSNAPVSYVAADLLSQAEHDEEATSICITNDRSYAKLLQEEVNRQIPLLERKEIIDASISQNGKIIICENNKEAIDTINQLAPEHLQLMTTDPEQISTKIKHAGAIFIGNYSSEPLGDYLAGPSHTLPTNGTAKFSSPLGVYDFIKKTSLIQYSKNKLEEAADTIITLAEAEGLTAHANAIRIRKENNHAQSIFKQKNQ</sequence>
<feature type="binding site" evidence="8">
    <location>
        <position position="355"/>
    </location>
    <ligand>
        <name>Zn(2+)</name>
        <dbReference type="ChEBI" id="CHEBI:29105"/>
    </ligand>
</feature>
<dbReference type="HAMAP" id="MF_01024">
    <property type="entry name" value="HisD"/>
    <property type="match status" value="1"/>
</dbReference>
<dbReference type="PANTHER" id="PTHR21256:SF2">
    <property type="entry name" value="HISTIDINE BIOSYNTHESIS TRIFUNCTIONAL PROTEIN"/>
    <property type="match status" value="1"/>
</dbReference>
<dbReference type="PANTHER" id="PTHR21256">
    <property type="entry name" value="HISTIDINOL DEHYDROGENASE HDH"/>
    <property type="match status" value="1"/>
</dbReference>
<evidence type="ECO:0000256" key="1">
    <source>
        <dbReference type="ARBA" id="ARBA00003850"/>
    </source>
</evidence>
<feature type="binding site" evidence="8">
    <location>
        <position position="414"/>
    </location>
    <ligand>
        <name>substrate</name>
    </ligand>
</feature>
<dbReference type="EC" id="1.1.1.23" evidence="3 8"/>
<dbReference type="InterPro" id="IPR012131">
    <property type="entry name" value="Hstdl_DH"/>
</dbReference>
<evidence type="ECO:0000256" key="7">
    <source>
        <dbReference type="ARBA" id="ARBA00049489"/>
    </source>
</evidence>
<protein>
    <recommendedName>
        <fullName evidence="3 8">Histidinol dehydrogenase</fullName>
        <shortName evidence="8">HDH</shortName>
        <ecNumber evidence="3 8">1.1.1.23</ecNumber>
    </recommendedName>
</protein>
<evidence type="ECO:0000256" key="10">
    <source>
        <dbReference type="RuleBase" id="RU004175"/>
    </source>
</evidence>
<gene>
    <name evidence="11" type="primary">hisD_1</name>
    <name evidence="8" type="synonym">hisD</name>
    <name evidence="11" type="ORF">MACH08_06660</name>
</gene>
<keyword evidence="8" id="KW-0028">Amino-acid biosynthesis</keyword>
<comment type="catalytic activity">
    <reaction evidence="7 8">
        <text>L-histidinol + 2 NAD(+) + H2O = L-histidine + 2 NADH + 3 H(+)</text>
        <dbReference type="Rhea" id="RHEA:20641"/>
        <dbReference type="ChEBI" id="CHEBI:15377"/>
        <dbReference type="ChEBI" id="CHEBI:15378"/>
        <dbReference type="ChEBI" id="CHEBI:57540"/>
        <dbReference type="ChEBI" id="CHEBI:57595"/>
        <dbReference type="ChEBI" id="CHEBI:57699"/>
        <dbReference type="ChEBI" id="CHEBI:57945"/>
        <dbReference type="EC" id="1.1.1.23"/>
    </reaction>
</comment>
<organism evidence="11 12">
    <name type="scientific">Oceanobacillus kimchii</name>
    <dbReference type="NCBI Taxonomy" id="746691"/>
    <lineage>
        <taxon>Bacteria</taxon>
        <taxon>Bacillati</taxon>
        <taxon>Bacillota</taxon>
        <taxon>Bacilli</taxon>
        <taxon>Bacillales</taxon>
        <taxon>Bacillaceae</taxon>
        <taxon>Oceanobacillus</taxon>
    </lineage>
</organism>
<dbReference type="InterPro" id="IPR001692">
    <property type="entry name" value="Histidinol_DH_CS"/>
</dbReference>
<keyword evidence="5 8" id="KW-0862">Zinc</keyword>
<feature type="binding site" evidence="8">
    <location>
        <position position="253"/>
    </location>
    <ligand>
        <name>substrate</name>
    </ligand>
</feature>
<feature type="binding site" evidence="8">
    <location>
        <position position="355"/>
    </location>
    <ligand>
        <name>substrate</name>
    </ligand>
</feature>
<feature type="active site" description="Proton acceptor" evidence="8">
    <location>
        <position position="321"/>
    </location>
</feature>
<accession>A0ABQ5TFP6</accession>
<dbReference type="NCBIfam" id="TIGR00069">
    <property type="entry name" value="hisD"/>
    <property type="match status" value="1"/>
</dbReference>
<keyword evidence="8" id="KW-0520">NAD</keyword>
<dbReference type="Gene3D" id="1.20.5.1300">
    <property type="match status" value="1"/>
</dbReference>
<feature type="binding site" evidence="8">
    <location>
        <position position="123"/>
    </location>
    <ligand>
        <name>NAD(+)</name>
        <dbReference type="ChEBI" id="CHEBI:57540"/>
    </ligand>
</feature>
<evidence type="ECO:0000256" key="3">
    <source>
        <dbReference type="ARBA" id="ARBA00012965"/>
    </source>
</evidence>
<proteinExistence type="inferred from homology"/>
<dbReference type="RefSeq" id="WP_017795632.1">
    <property type="nucleotide sequence ID" value="NZ_BSKO01000001.1"/>
</dbReference>
<dbReference type="Proteomes" id="UP001275436">
    <property type="component" value="Unassembled WGS sequence"/>
</dbReference>
<comment type="caution">
    <text evidence="11">The sequence shown here is derived from an EMBL/GenBank/DDBJ whole genome shotgun (WGS) entry which is preliminary data.</text>
</comment>
<evidence type="ECO:0000256" key="5">
    <source>
        <dbReference type="ARBA" id="ARBA00022833"/>
    </source>
</evidence>
<evidence type="ECO:0000313" key="11">
    <source>
        <dbReference type="EMBL" id="GLO64882.1"/>
    </source>
</evidence>
<dbReference type="PROSITE" id="PS00611">
    <property type="entry name" value="HISOL_DEHYDROGENASE"/>
    <property type="match status" value="1"/>
</dbReference>
<feature type="binding site" evidence="8">
    <location>
        <position position="322"/>
    </location>
    <ligand>
        <name>substrate</name>
    </ligand>
</feature>
<dbReference type="SUPFAM" id="SSF53720">
    <property type="entry name" value="ALDH-like"/>
    <property type="match status" value="1"/>
</dbReference>
<keyword evidence="6 8" id="KW-0560">Oxidoreductase</keyword>
<feature type="binding site" evidence="8">
    <location>
        <position position="256"/>
    </location>
    <ligand>
        <name>substrate</name>
    </ligand>
</feature>
<keyword evidence="8" id="KW-0368">Histidine biosynthesis</keyword>
<feature type="binding site" evidence="8">
    <location>
        <position position="253"/>
    </location>
    <ligand>
        <name>Zn(2+)</name>
        <dbReference type="ChEBI" id="CHEBI:29105"/>
    </ligand>
</feature>
<evidence type="ECO:0000256" key="2">
    <source>
        <dbReference type="ARBA" id="ARBA00010178"/>
    </source>
</evidence>
<dbReference type="PIRSF" id="PIRSF000099">
    <property type="entry name" value="Histidinol_dh"/>
    <property type="match status" value="1"/>
</dbReference>
<dbReference type="Pfam" id="PF00815">
    <property type="entry name" value="Histidinol_dh"/>
    <property type="match status" value="1"/>
</dbReference>
<dbReference type="Gene3D" id="3.40.50.1980">
    <property type="entry name" value="Nitrogenase molybdenum iron protein domain"/>
    <property type="match status" value="2"/>
</dbReference>
<dbReference type="EMBL" id="BSKO01000001">
    <property type="protein sequence ID" value="GLO64882.1"/>
    <property type="molecule type" value="Genomic_DNA"/>
</dbReference>
<feature type="binding site" evidence="8">
    <location>
        <position position="231"/>
    </location>
    <ligand>
        <name>substrate</name>
    </ligand>
</feature>
<keyword evidence="12" id="KW-1185">Reference proteome</keyword>
<evidence type="ECO:0000256" key="6">
    <source>
        <dbReference type="ARBA" id="ARBA00023002"/>
    </source>
</evidence>
<comment type="similarity">
    <text evidence="2 8 9 10">Belongs to the histidinol dehydrogenase family.</text>
</comment>
<keyword evidence="4 8" id="KW-0479">Metal-binding</keyword>
<feature type="binding site" evidence="8">
    <location>
        <position position="414"/>
    </location>
    <ligand>
        <name>Zn(2+)</name>
        <dbReference type="ChEBI" id="CHEBI:29105"/>
    </ligand>
</feature>
<feature type="binding site" evidence="8">
    <location>
        <position position="256"/>
    </location>
    <ligand>
        <name>Zn(2+)</name>
        <dbReference type="ChEBI" id="CHEBI:29105"/>
    </ligand>
</feature>
<dbReference type="InterPro" id="IPR016161">
    <property type="entry name" value="Ald_DH/histidinol_DH"/>
</dbReference>
<dbReference type="InterPro" id="IPR022695">
    <property type="entry name" value="Histidinol_DH_monofunct"/>
</dbReference>
<evidence type="ECO:0000256" key="9">
    <source>
        <dbReference type="PIRNR" id="PIRNR000099"/>
    </source>
</evidence>
<dbReference type="PRINTS" id="PR00083">
    <property type="entry name" value="HOLDHDRGNASE"/>
</dbReference>
<evidence type="ECO:0000313" key="12">
    <source>
        <dbReference type="Proteomes" id="UP001275436"/>
    </source>
</evidence>
<reference evidence="11 12" key="1">
    <citation type="submission" date="2023-02" db="EMBL/GenBank/DDBJ databases">
        <title>Oceanobacillus kimchii IFOP_LL358 isolated form Alexandrium catenella lab strain.</title>
        <authorList>
            <person name="Gajardo G."/>
            <person name="Ueki S."/>
            <person name="Maruyama F."/>
        </authorList>
    </citation>
    <scope>NUCLEOTIDE SEQUENCE [LARGE SCALE GENOMIC DNA]</scope>
    <source>
        <strain evidence="11 12">IFOP_LL358</strain>
    </source>
</reference>